<protein>
    <submittedName>
        <fullName evidence="1">Uncharacterized protein</fullName>
    </submittedName>
</protein>
<evidence type="ECO:0000313" key="2">
    <source>
        <dbReference type="Proteomes" id="UP000694415"/>
    </source>
</evidence>
<dbReference type="Ensembl" id="ENSMSIT00000001685.1">
    <property type="protein sequence ID" value="ENSMSIP00000001302.1"/>
    <property type="gene ID" value="ENSMSIG00000001167.1"/>
</dbReference>
<dbReference type="Gene3D" id="1.20.140.150">
    <property type="match status" value="1"/>
</dbReference>
<reference evidence="1" key="1">
    <citation type="submission" date="2025-08" db="UniProtKB">
        <authorList>
            <consortium name="Ensembl"/>
        </authorList>
    </citation>
    <scope>IDENTIFICATION</scope>
</reference>
<proteinExistence type="predicted"/>
<dbReference type="AlphaFoldDB" id="A0A8C6G6J7"/>
<reference evidence="1" key="2">
    <citation type="submission" date="2025-09" db="UniProtKB">
        <authorList>
            <consortium name="Ensembl"/>
        </authorList>
    </citation>
    <scope>IDENTIFICATION</scope>
</reference>
<evidence type="ECO:0000313" key="1">
    <source>
        <dbReference type="Ensembl" id="ENSMSIP00000001302.1"/>
    </source>
</evidence>
<organism evidence="1 2">
    <name type="scientific">Mus spicilegus</name>
    <name type="common">Mound-building mouse</name>
    <dbReference type="NCBI Taxonomy" id="10103"/>
    <lineage>
        <taxon>Eukaryota</taxon>
        <taxon>Metazoa</taxon>
        <taxon>Chordata</taxon>
        <taxon>Craniata</taxon>
        <taxon>Vertebrata</taxon>
        <taxon>Euteleostomi</taxon>
        <taxon>Mammalia</taxon>
        <taxon>Eutheria</taxon>
        <taxon>Euarchontoglires</taxon>
        <taxon>Glires</taxon>
        <taxon>Rodentia</taxon>
        <taxon>Myomorpha</taxon>
        <taxon>Muroidea</taxon>
        <taxon>Muridae</taxon>
        <taxon>Murinae</taxon>
        <taxon>Mus</taxon>
        <taxon>Mus</taxon>
    </lineage>
</organism>
<name>A0A8C6G6J7_MUSSI</name>
<dbReference type="Proteomes" id="UP000694415">
    <property type="component" value="Unplaced"/>
</dbReference>
<accession>A0A8C6G6J7</accession>
<keyword evidence="2" id="KW-1185">Reference proteome</keyword>
<dbReference type="GeneTree" id="ENSGT00520000056155"/>
<sequence>INTYSIVFERYIGIVKEFIYKLSGFLRSLSAFMFEILIACSLSWRLWEFDNNVVQFVSFGLWGACCPQQSNISGTLTTMLVYTNINSTWNISTEFFYAQNLIVWAILMKPVISSQKHPFVEMQIYCYKTSALILFLSRMFTYVSLTWNHMVDLYGQTTLDFPPDFPVKKEALRSKHLRAVLPVRLLISTMSLLGVIIRVSEICYLKLQSPVKANEKLCICSIYENVP</sequence>